<evidence type="ECO:0000256" key="1">
    <source>
        <dbReference type="SAM" id="MobiDB-lite"/>
    </source>
</evidence>
<organism evidence="2 3">
    <name type="scientific">Panagrolaimus davidi</name>
    <dbReference type="NCBI Taxonomy" id="227884"/>
    <lineage>
        <taxon>Eukaryota</taxon>
        <taxon>Metazoa</taxon>
        <taxon>Ecdysozoa</taxon>
        <taxon>Nematoda</taxon>
        <taxon>Chromadorea</taxon>
        <taxon>Rhabditida</taxon>
        <taxon>Tylenchina</taxon>
        <taxon>Panagrolaimomorpha</taxon>
        <taxon>Panagrolaimoidea</taxon>
        <taxon>Panagrolaimidae</taxon>
        <taxon>Panagrolaimus</taxon>
    </lineage>
</organism>
<evidence type="ECO:0000313" key="2">
    <source>
        <dbReference type="Proteomes" id="UP000887578"/>
    </source>
</evidence>
<name>A0A914QFI2_9BILA</name>
<reference evidence="3" key="1">
    <citation type="submission" date="2022-11" db="UniProtKB">
        <authorList>
            <consortium name="WormBaseParasite"/>
        </authorList>
    </citation>
    <scope>IDENTIFICATION</scope>
</reference>
<keyword evidence="2" id="KW-1185">Reference proteome</keyword>
<dbReference type="WBParaSite" id="PDA_v2.g30471.t1">
    <property type="protein sequence ID" value="PDA_v2.g30471.t1"/>
    <property type="gene ID" value="PDA_v2.g30471"/>
</dbReference>
<dbReference type="AlphaFoldDB" id="A0A914QFI2"/>
<feature type="compositionally biased region" description="Polar residues" evidence="1">
    <location>
        <begin position="123"/>
        <end position="136"/>
    </location>
</feature>
<dbReference type="Proteomes" id="UP000887578">
    <property type="component" value="Unplaced"/>
</dbReference>
<protein>
    <submittedName>
        <fullName evidence="3">Uncharacterized protein</fullName>
    </submittedName>
</protein>
<sequence>MVSGNYKEKSKLQSWNKSVYLKNAKLDDQAEAEEVKKLWKKDNTSDTNKTTFLLHIAPFENSVEIPLYSLNGRINEDLKKSDNSIKKCEKQIFTTISTFDIQNPFDFPRQKNDKVSDPEVSQFKASQKLLNPNETSGNQHKRLMLIAKFNLLIVSDINDP</sequence>
<accession>A0A914QFI2</accession>
<proteinExistence type="predicted"/>
<feature type="region of interest" description="Disordered" evidence="1">
    <location>
        <begin position="110"/>
        <end position="136"/>
    </location>
</feature>
<evidence type="ECO:0000313" key="3">
    <source>
        <dbReference type="WBParaSite" id="PDA_v2.g30471.t1"/>
    </source>
</evidence>